<accession>A0ABY6CWK4</accession>
<protein>
    <submittedName>
        <fullName evidence="2">Formylglycine-generating enzyme family protein</fullName>
    </submittedName>
</protein>
<dbReference type="InterPro" id="IPR042095">
    <property type="entry name" value="SUMF_sf"/>
</dbReference>
<feature type="domain" description="Sulfatase-modifying factor enzyme-like" evidence="1">
    <location>
        <begin position="166"/>
        <end position="317"/>
    </location>
</feature>
<dbReference type="PANTHER" id="PTHR23150">
    <property type="entry name" value="SULFATASE MODIFYING FACTOR 1, 2"/>
    <property type="match status" value="1"/>
</dbReference>
<dbReference type="Gene3D" id="3.90.1580.10">
    <property type="entry name" value="paralog of FGE (formylglycine-generating enzyme)"/>
    <property type="match status" value="1"/>
</dbReference>
<dbReference type="RefSeq" id="WP_263050047.1">
    <property type="nucleotide sequence ID" value="NZ_CP106735.1"/>
</dbReference>
<dbReference type="InterPro" id="IPR016187">
    <property type="entry name" value="CTDL_fold"/>
</dbReference>
<proteinExistence type="predicted"/>
<reference evidence="2" key="1">
    <citation type="submission" date="2022-10" db="EMBL/GenBank/DDBJ databases">
        <title>Comparative genomics and taxonomic characterization of three novel marine species of genus Reichenbachiella exhibiting antioxidant and polysaccharide degradation activities.</title>
        <authorList>
            <person name="Muhammad N."/>
            <person name="Lee Y.-J."/>
            <person name="Ko J."/>
            <person name="Kim S.-G."/>
        </authorList>
    </citation>
    <scope>NUCLEOTIDE SEQUENCE</scope>
    <source>
        <strain evidence="2">Wsw4-B4</strain>
    </source>
</reference>
<organism evidence="2 3">
    <name type="scientific">Reichenbachiella carrageenanivorans</name>
    <dbReference type="NCBI Taxonomy" id="2979869"/>
    <lineage>
        <taxon>Bacteria</taxon>
        <taxon>Pseudomonadati</taxon>
        <taxon>Bacteroidota</taxon>
        <taxon>Cytophagia</taxon>
        <taxon>Cytophagales</taxon>
        <taxon>Reichenbachiellaceae</taxon>
        <taxon>Reichenbachiella</taxon>
    </lineage>
</organism>
<evidence type="ECO:0000313" key="2">
    <source>
        <dbReference type="EMBL" id="UXX78301.1"/>
    </source>
</evidence>
<dbReference type="InterPro" id="IPR051043">
    <property type="entry name" value="Sulfatase_Mod_Factor_Kinase"/>
</dbReference>
<dbReference type="SUPFAM" id="SSF56436">
    <property type="entry name" value="C-type lectin-like"/>
    <property type="match status" value="1"/>
</dbReference>
<evidence type="ECO:0000313" key="3">
    <source>
        <dbReference type="Proteomes" id="UP001062165"/>
    </source>
</evidence>
<dbReference type="InterPro" id="IPR005532">
    <property type="entry name" value="SUMF_dom"/>
</dbReference>
<gene>
    <name evidence="2" type="ORF">N7E81_13140</name>
</gene>
<dbReference type="EMBL" id="CP106735">
    <property type="protein sequence ID" value="UXX78301.1"/>
    <property type="molecule type" value="Genomic_DNA"/>
</dbReference>
<dbReference type="Pfam" id="PF03781">
    <property type="entry name" value="FGE-sulfatase"/>
    <property type="match status" value="1"/>
</dbReference>
<dbReference type="PANTHER" id="PTHR23150:SF26">
    <property type="entry name" value="GENERIC METHYLTRANSFERASE"/>
    <property type="match status" value="1"/>
</dbReference>
<name>A0ABY6CWK4_9BACT</name>
<evidence type="ECO:0000259" key="1">
    <source>
        <dbReference type="Pfam" id="PF03781"/>
    </source>
</evidence>
<dbReference type="Proteomes" id="UP001062165">
    <property type="component" value="Chromosome"/>
</dbReference>
<sequence length="347" mass="40207">MRDQDRTLDAILYSTLMKYLLLSLFCPILSFAQDLHPVSFAPSCCSERTAMPIYTYDPEASGQMLQVYEANKHSEKTIFYQGKYDPWKDSEWNDTELYNQNYIVPPGTLPIAKGKFLDQTELANIHFEEFLFFMVKDSGRYQDKPYIPKQESKYVLNYFKNPEFSFFPVLAVTYETAETYCQWRAEKLNIGLQEILIDESRKYKFAGRLPTKAEWLKAAGSTTEEIRIMPHEVSKKASLFIEEDIVKNRFADESMLVKASFIGYNVNLKYESDGVPIMIPQYIYSFEPNDRGFYNLYGNVKELVAEGYAIGGSYLTPNTDEAIFEEDDTQAYKTDVGFRCIVEIVEQ</sequence>
<keyword evidence="3" id="KW-1185">Reference proteome</keyword>